<name>A0A915JW76_ROMCU</name>
<dbReference type="Proteomes" id="UP000887565">
    <property type="component" value="Unplaced"/>
</dbReference>
<keyword evidence="1" id="KW-1185">Reference proteome</keyword>
<protein>
    <submittedName>
        <fullName evidence="2">Transposase</fullName>
    </submittedName>
</protein>
<accession>A0A915JW76</accession>
<evidence type="ECO:0000313" key="2">
    <source>
        <dbReference type="WBParaSite" id="nRc.2.0.1.t30333-RA"/>
    </source>
</evidence>
<reference evidence="2" key="1">
    <citation type="submission" date="2022-11" db="UniProtKB">
        <authorList>
            <consortium name="WormBaseParasite"/>
        </authorList>
    </citation>
    <scope>IDENTIFICATION</scope>
</reference>
<dbReference type="WBParaSite" id="nRc.2.0.1.t30333-RA">
    <property type="protein sequence ID" value="nRc.2.0.1.t30333-RA"/>
    <property type="gene ID" value="nRc.2.0.1.g30333"/>
</dbReference>
<organism evidence="1 2">
    <name type="scientific">Romanomermis culicivorax</name>
    <name type="common">Nematode worm</name>
    <dbReference type="NCBI Taxonomy" id="13658"/>
    <lineage>
        <taxon>Eukaryota</taxon>
        <taxon>Metazoa</taxon>
        <taxon>Ecdysozoa</taxon>
        <taxon>Nematoda</taxon>
        <taxon>Enoplea</taxon>
        <taxon>Dorylaimia</taxon>
        <taxon>Mermithida</taxon>
        <taxon>Mermithoidea</taxon>
        <taxon>Mermithidae</taxon>
        <taxon>Romanomermis</taxon>
    </lineage>
</organism>
<dbReference type="AlphaFoldDB" id="A0A915JW76"/>
<proteinExistence type="predicted"/>
<sequence>WSNKFQFSDLGLDQRRILHSKIVEKCSTASIFLLELEFLKILSSPNFKSNNDLCEWPPFSTIELRQTFTDEFSNDLNEVVDNHFNHFKQFWGWTNRIHDIAPVISNEYNALAVKHQPTIKCKTNNNGDADVSATKIAGKDDAGTKIVGEEGYDATKIFEEEDRVDATKFAGESGDASEDQKAVSIQTTFVNDLFIDYLNDPDYNSIEDRYAYRSYLGTELNYGHGAKLTHTT</sequence>
<evidence type="ECO:0000313" key="1">
    <source>
        <dbReference type="Proteomes" id="UP000887565"/>
    </source>
</evidence>